<dbReference type="EMBL" id="CP003857">
    <property type="protein sequence ID" value="AGU76358.1"/>
    <property type="molecule type" value="Genomic_DNA"/>
</dbReference>
<proteinExistence type="predicted"/>
<gene>
    <name evidence="1" type="ORF">SIR_0996</name>
</gene>
<dbReference type="HOGENOM" id="CLU_219820_0_0_9"/>
<name>T1ZEJ9_STRIT</name>
<accession>T1ZEJ9</accession>
<sequence>MIRIRSPTKKKLNSKSISDWKSNTSGRFFIELKRRNLKR</sequence>
<keyword evidence="2" id="KW-1185">Reference proteome</keyword>
<dbReference type="Proteomes" id="UP000016233">
    <property type="component" value="Chromosome"/>
</dbReference>
<evidence type="ECO:0000313" key="2">
    <source>
        <dbReference type="Proteomes" id="UP000016233"/>
    </source>
</evidence>
<evidence type="ECO:0000313" key="1">
    <source>
        <dbReference type="EMBL" id="AGU76358.1"/>
    </source>
</evidence>
<dbReference type="KEGG" id="sib:SIR_0996"/>
<organism evidence="1 2">
    <name type="scientific">Streptococcus intermedius B196</name>
    <dbReference type="NCBI Taxonomy" id="862967"/>
    <lineage>
        <taxon>Bacteria</taxon>
        <taxon>Bacillati</taxon>
        <taxon>Bacillota</taxon>
        <taxon>Bacilli</taxon>
        <taxon>Lactobacillales</taxon>
        <taxon>Streptococcaceae</taxon>
        <taxon>Streptococcus</taxon>
        <taxon>Streptococcus anginosus group</taxon>
    </lineage>
</organism>
<dbReference type="OrthoDB" id="2234618at2"/>
<protein>
    <submittedName>
        <fullName evidence="1">Uncharacterized protein</fullName>
    </submittedName>
</protein>
<reference evidence="1 2" key="1">
    <citation type="journal article" date="2013" name="BMC Genomics">
        <title>Phylogenetic relationship and virulence inference of Streptococcus Anginosus Group: curated annotation and whole-genome comparative analysis support distinct species designation.</title>
        <authorList>
            <person name="Olson A.B."/>
            <person name="Kent H."/>
            <person name="Sibley C.D."/>
            <person name="Grinwis M.E."/>
            <person name="Mabon P."/>
            <person name="Ouellette C."/>
            <person name="Tyson S."/>
            <person name="Graham M."/>
            <person name="Tyler S.D."/>
            <person name="Van Domselaar G."/>
            <person name="Surette M.G."/>
            <person name="Corbett C.R."/>
        </authorList>
    </citation>
    <scope>NUCLEOTIDE SEQUENCE [LARGE SCALE GENOMIC DNA]</scope>
    <source>
        <strain evidence="1 2">B196</strain>
    </source>
</reference>
<dbReference type="AlphaFoldDB" id="T1ZEJ9"/>